<name>A0A098S719_9BACT</name>
<evidence type="ECO:0000256" key="3">
    <source>
        <dbReference type="ARBA" id="ARBA00022490"/>
    </source>
</evidence>
<gene>
    <name evidence="4" type="ORF">IX84_09200</name>
</gene>
<proteinExistence type="inferred from homology"/>
<dbReference type="PANTHER" id="PTHR38772:SF1">
    <property type="entry name" value="NUCLEOID-ASSOCIATED PROTEIN YEJK"/>
    <property type="match status" value="1"/>
</dbReference>
<protein>
    <recommendedName>
        <fullName evidence="6">Nucleoid-associated protein NdpA</fullName>
    </recommendedName>
</protein>
<keyword evidence="5" id="KW-1185">Reference proteome</keyword>
<dbReference type="GO" id="GO:0003727">
    <property type="term" value="F:single-stranded RNA binding"/>
    <property type="evidence" value="ECO:0007669"/>
    <property type="project" value="TreeGrafter"/>
</dbReference>
<organism evidence="4 5">
    <name type="scientific">Phaeodactylibacter xiamenensis</name>
    <dbReference type="NCBI Taxonomy" id="1524460"/>
    <lineage>
        <taxon>Bacteria</taxon>
        <taxon>Pseudomonadati</taxon>
        <taxon>Bacteroidota</taxon>
        <taxon>Saprospiria</taxon>
        <taxon>Saprospirales</taxon>
        <taxon>Haliscomenobacteraceae</taxon>
        <taxon>Phaeodactylibacter</taxon>
    </lineage>
</organism>
<comment type="similarity">
    <text evidence="2">Belongs to the YejK family.</text>
</comment>
<keyword evidence="3" id="KW-0963">Cytoplasm</keyword>
<reference evidence="4 5" key="1">
    <citation type="journal article" date="2014" name="Int. J. Syst. Evol. Microbiol.">
        <title>Phaeodactylibacter xiamenensis gen. nov., sp. nov., a member of the family Saprospiraceae isolated from the marine alga Phaeodactylum tricornutum.</title>
        <authorList>
            <person name="Chen Z.Jr."/>
            <person name="Lei X."/>
            <person name="Lai Q."/>
            <person name="Li Y."/>
            <person name="Zhang B."/>
            <person name="Zhang J."/>
            <person name="Zhang H."/>
            <person name="Yang L."/>
            <person name="Zheng W."/>
            <person name="Tian Y."/>
            <person name="Yu Z."/>
            <person name="Xu H.Jr."/>
            <person name="Zheng T."/>
        </authorList>
    </citation>
    <scope>NUCLEOTIDE SEQUENCE [LARGE SCALE GENOMIC DNA]</scope>
    <source>
        <strain evidence="4 5">KD52</strain>
    </source>
</reference>
<comment type="subcellular location">
    <subcellularLocation>
        <location evidence="1">Cytoplasm</location>
    </subcellularLocation>
</comment>
<evidence type="ECO:0008006" key="6">
    <source>
        <dbReference type="Google" id="ProtNLM"/>
    </source>
</evidence>
<dbReference type="GO" id="GO:0003690">
    <property type="term" value="F:double-stranded DNA binding"/>
    <property type="evidence" value="ECO:0007669"/>
    <property type="project" value="TreeGrafter"/>
</dbReference>
<evidence type="ECO:0000256" key="2">
    <source>
        <dbReference type="ARBA" id="ARBA00009035"/>
    </source>
</evidence>
<evidence type="ECO:0000313" key="5">
    <source>
        <dbReference type="Proteomes" id="UP000029736"/>
    </source>
</evidence>
<evidence type="ECO:0000313" key="4">
    <source>
        <dbReference type="EMBL" id="KGE88359.1"/>
    </source>
</evidence>
<dbReference type="AlphaFoldDB" id="A0A098S719"/>
<comment type="caution">
    <text evidence="4">The sequence shown here is derived from an EMBL/GenBank/DDBJ whole genome shotgun (WGS) entry which is preliminary data.</text>
</comment>
<dbReference type="GO" id="GO:0005737">
    <property type="term" value="C:cytoplasm"/>
    <property type="evidence" value="ECO:0007669"/>
    <property type="project" value="UniProtKB-SubCell"/>
</dbReference>
<dbReference type="InterPro" id="IPR007358">
    <property type="entry name" value="Nucleoid_associated_NdpA"/>
</dbReference>
<sequence length="343" mass="39273">MSTVIHHIAIHELQKEADESSAKVFMSQYCLPVEERAQALSDKLHDTFVRKADTLQGYLSSPEDALFPGYFQVFVDGGMTEEAFLSFSRETMNALQLTLQGVLGAKGGYLVYIDYTEELTNQRVMGIFLVRDTEGVVFSKKEEAEAFALNTVTYLNTEKLAMACRILVGKFQAGEGRCVELIKHAKSQKAISEYFIQWIGLERPESSRDLTNTFLEMVNELPMPVDEETGEAMPQQQFHEKVLQFANSSPQKVINIEEFEQEFYRNENPAQQYLQDHQVEMDKEFRFDKKTLNQFYNHKINADKIYLYFNSGHLKDGAIVVEGNRVIINSEELADQILDLGNR</sequence>
<dbReference type="PANTHER" id="PTHR38772">
    <property type="match status" value="1"/>
</dbReference>
<dbReference type="Proteomes" id="UP000029736">
    <property type="component" value="Unassembled WGS sequence"/>
</dbReference>
<dbReference type="GO" id="GO:0043590">
    <property type="term" value="C:bacterial nucleoid"/>
    <property type="evidence" value="ECO:0007669"/>
    <property type="project" value="TreeGrafter"/>
</dbReference>
<accession>A0A098S719</accession>
<dbReference type="Pfam" id="PF04245">
    <property type="entry name" value="NA37"/>
    <property type="match status" value="1"/>
</dbReference>
<dbReference type="OrthoDB" id="980584at2"/>
<dbReference type="RefSeq" id="WP_044218948.1">
    <property type="nucleotide sequence ID" value="NZ_JBKAGJ010000017.1"/>
</dbReference>
<evidence type="ECO:0000256" key="1">
    <source>
        <dbReference type="ARBA" id="ARBA00004496"/>
    </source>
</evidence>
<dbReference type="EMBL" id="JPOS01000019">
    <property type="protein sequence ID" value="KGE88359.1"/>
    <property type="molecule type" value="Genomic_DNA"/>
</dbReference>